<dbReference type="Proteomes" id="UP000602260">
    <property type="component" value="Unassembled WGS sequence"/>
</dbReference>
<organism evidence="1 2">
    <name type="scientific">Flintibacter faecis</name>
    <dbReference type="NCBI Taxonomy" id="2763047"/>
    <lineage>
        <taxon>Bacteria</taxon>
        <taxon>Bacillati</taxon>
        <taxon>Bacillota</taxon>
        <taxon>Clostridia</taxon>
        <taxon>Eubacteriales</taxon>
        <taxon>Flintibacter</taxon>
    </lineage>
</organism>
<dbReference type="EMBL" id="JACOPN010000008">
    <property type="protein sequence ID" value="MBC5718005.1"/>
    <property type="molecule type" value="Genomic_DNA"/>
</dbReference>
<reference evidence="1" key="1">
    <citation type="submission" date="2020-08" db="EMBL/GenBank/DDBJ databases">
        <title>Genome public.</title>
        <authorList>
            <person name="Liu C."/>
            <person name="Sun Q."/>
        </authorList>
    </citation>
    <scope>NUCLEOTIDE SEQUENCE</scope>
    <source>
        <strain evidence="1">BX5</strain>
    </source>
</reference>
<evidence type="ECO:0000313" key="2">
    <source>
        <dbReference type="Proteomes" id="UP000602260"/>
    </source>
</evidence>
<evidence type="ECO:0000313" key="1">
    <source>
        <dbReference type="EMBL" id="MBC5718005.1"/>
    </source>
</evidence>
<accession>A0A8J6MBK6</accession>
<comment type="caution">
    <text evidence="1">The sequence shown here is derived from an EMBL/GenBank/DDBJ whole genome shotgun (WGS) entry which is preliminary data.</text>
</comment>
<dbReference type="RefSeq" id="WP_022289754.1">
    <property type="nucleotide sequence ID" value="NZ_JACOPN010000008.1"/>
</dbReference>
<dbReference type="AlphaFoldDB" id="A0A8J6MBK6"/>
<proteinExistence type="predicted"/>
<gene>
    <name evidence="1" type="ORF">H8S55_11875</name>
</gene>
<keyword evidence="2" id="KW-1185">Reference proteome</keyword>
<name>A0A8J6MBK6_9FIRM</name>
<sequence length="92" mass="10760">MFFTMDEVALIDGLIATYFVSDSVSEDVRVRYYETHQHLQDNRTDYVDLRNIKEALFFLAPLFHGSIQFEKDIWSVIAKTQRLLKESSPVAE</sequence>
<protein>
    <submittedName>
        <fullName evidence="1">Uncharacterized protein</fullName>
    </submittedName>
</protein>